<reference evidence="10" key="1">
    <citation type="submission" date="2022-12" db="EMBL/GenBank/DDBJ databases">
        <title>Isolation and characterisation of novel Methanocorpusculum spp. from native Australian herbivores indicates the genus is ancestrally host-associated.</title>
        <authorList>
            <person name="Volmer J.G."/>
            <person name="Soo R.M."/>
            <person name="Evans P.N."/>
            <person name="Hoedt E.C."/>
            <person name="Astorga Alsina A.L."/>
            <person name="Woodcroft B.J."/>
            <person name="Tyson G.W."/>
            <person name="Hugenholtz P."/>
            <person name="Morrison M."/>
        </authorList>
    </citation>
    <scope>NUCLEOTIDE SEQUENCE</scope>
    <source>
        <strain evidence="10">MG</strain>
    </source>
</reference>
<comment type="catalytic activity">
    <reaction evidence="7 8">
        <text>a 2'-deoxycytidine in DNA + S-adenosyl-L-methionine = an N(4)-methyl-2'-deoxycytidine in DNA + S-adenosyl-L-homocysteine + H(+)</text>
        <dbReference type="Rhea" id="RHEA:16857"/>
        <dbReference type="Rhea" id="RHEA-COMP:11369"/>
        <dbReference type="Rhea" id="RHEA-COMP:13674"/>
        <dbReference type="ChEBI" id="CHEBI:15378"/>
        <dbReference type="ChEBI" id="CHEBI:57856"/>
        <dbReference type="ChEBI" id="CHEBI:59789"/>
        <dbReference type="ChEBI" id="CHEBI:85452"/>
        <dbReference type="ChEBI" id="CHEBI:137933"/>
        <dbReference type="EC" id="2.1.1.113"/>
    </reaction>
</comment>
<evidence type="ECO:0000256" key="7">
    <source>
        <dbReference type="ARBA" id="ARBA00049120"/>
    </source>
</evidence>
<dbReference type="EMBL" id="JAPTGB010000018">
    <property type="protein sequence ID" value="MCZ0861210.1"/>
    <property type="molecule type" value="Genomic_DNA"/>
</dbReference>
<dbReference type="PRINTS" id="PR00508">
    <property type="entry name" value="S21N4MTFRASE"/>
</dbReference>
<evidence type="ECO:0000313" key="11">
    <source>
        <dbReference type="Proteomes" id="UP001141422"/>
    </source>
</evidence>
<dbReference type="RefSeq" id="WP_268925401.1">
    <property type="nucleotide sequence ID" value="NZ_JAPTGB010000018.1"/>
</dbReference>
<accession>A0ABT4IJ65</accession>
<keyword evidence="3" id="KW-0808">Transferase</keyword>
<dbReference type="InterPro" id="IPR017985">
    <property type="entry name" value="MeTrfase_CN4_CS"/>
</dbReference>
<keyword evidence="2 8" id="KW-0489">Methyltransferase</keyword>
<keyword evidence="5 8" id="KW-0680">Restriction system</keyword>
<evidence type="ECO:0000256" key="1">
    <source>
        <dbReference type="ARBA" id="ARBA00010203"/>
    </source>
</evidence>
<gene>
    <name evidence="10" type="ORF">O0S10_08250</name>
</gene>
<dbReference type="InterPro" id="IPR001091">
    <property type="entry name" value="RM_Methyltransferase"/>
</dbReference>
<sequence length="278" mass="31525">MTHPGTIHHCDCITGMNQLNAGSVDIIVTSPPYNIGKPYTTYDDTVPRNGYLSWMNEVAGAAKRVLSDDGSLYLNVGGSLKDPWIPMDVAMEFRKSGFILQNMIHWIKSIALPKEDMGRFYNAGISENGVAVGHYKPINSRRYHNDCHEFIFHFTKTGDVPIDRLANGVPYQDKSNVRRWVQKKQDIRDRGNTWFIPYETIREERPHPATFPVRLPVMCIRDHGIDRCRLVMDPFMGIGSTALAAVRLGIPFVGFEIDENYIKIAEERIAAEQLTAKN</sequence>
<feature type="domain" description="DNA methylase N-4/N-6" evidence="9">
    <location>
        <begin position="24"/>
        <end position="267"/>
    </location>
</feature>
<evidence type="ECO:0000256" key="8">
    <source>
        <dbReference type="RuleBase" id="RU362026"/>
    </source>
</evidence>
<keyword evidence="11" id="KW-1185">Reference proteome</keyword>
<evidence type="ECO:0000256" key="2">
    <source>
        <dbReference type="ARBA" id="ARBA00022603"/>
    </source>
</evidence>
<dbReference type="InterPro" id="IPR029063">
    <property type="entry name" value="SAM-dependent_MTases_sf"/>
</dbReference>
<evidence type="ECO:0000256" key="6">
    <source>
        <dbReference type="ARBA" id="ARBA00023125"/>
    </source>
</evidence>
<keyword evidence="4 8" id="KW-0949">S-adenosyl-L-methionine</keyword>
<dbReference type="Pfam" id="PF01555">
    <property type="entry name" value="N6_N4_Mtase"/>
    <property type="match status" value="1"/>
</dbReference>
<protein>
    <recommendedName>
        <fullName evidence="8">Type II methyltransferase</fullName>
        <ecNumber evidence="8">2.1.1.113</ecNumber>
    </recommendedName>
    <alternativeName>
        <fullName evidence="8">N-4 cytosine-specific methyltransferase</fullName>
    </alternativeName>
</protein>
<dbReference type="PROSITE" id="PS00093">
    <property type="entry name" value="N4_MTASE"/>
    <property type="match status" value="1"/>
</dbReference>
<comment type="similarity">
    <text evidence="1">Belongs to the N(4)/N(6)-methyltransferase family. N(4) subfamily.</text>
</comment>
<evidence type="ECO:0000259" key="9">
    <source>
        <dbReference type="Pfam" id="PF01555"/>
    </source>
</evidence>
<dbReference type="Proteomes" id="UP001141422">
    <property type="component" value="Unassembled WGS sequence"/>
</dbReference>
<comment type="caution">
    <text evidence="10">The sequence shown here is derived from an EMBL/GenBank/DDBJ whole genome shotgun (WGS) entry which is preliminary data.</text>
</comment>
<dbReference type="Gene3D" id="3.40.50.150">
    <property type="entry name" value="Vaccinia Virus protein VP39"/>
    <property type="match status" value="1"/>
</dbReference>
<dbReference type="SUPFAM" id="SSF53335">
    <property type="entry name" value="S-adenosyl-L-methionine-dependent methyltransferases"/>
    <property type="match status" value="1"/>
</dbReference>
<organism evidence="10 11">
    <name type="scientific">Methanocorpusculum petauri</name>
    <dbReference type="NCBI Taxonomy" id="3002863"/>
    <lineage>
        <taxon>Archaea</taxon>
        <taxon>Methanobacteriati</taxon>
        <taxon>Methanobacteriota</taxon>
        <taxon>Stenosarchaea group</taxon>
        <taxon>Methanomicrobia</taxon>
        <taxon>Methanomicrobiales</taxon>
        <taxon>Methanocorpusculaceae</taxon>
        <taxon>Methanocorpusculum</taxon>
    </lineage>
</organism>
<evidence type="ECO:0000313" key="10">
    <source>
        <dbReference type="EMBL" id="MCZ0861210.1"/>
    </source>
</evidence>
<evidence type="ECO:0000256" key="3">
    <source>
        <dbReference type="ARBA" id="ARBA00022679"/>
    </source>
</evidence>
<name>A0ABT4IJ65_9EURY</name>
<proteinExistence type="inferred from homology"/>
<evidence type="ECO:0000256" key="5">
    <source>
        <dbReference type="ARBA" id="ARBA00022747"/>
    </source>
</evidence>
<dbReference type="EC" id="2.1.1.113" evidence="8"/>
<keyword evidence="6" id="KW-0238">DNA-binding</keyword>
<evidence type="ECO:0000256" key="4">
    <source>
        <dbReference type="ARBA" id="ARBA00022691"/>
    </source>
</evidence>
<dbReference type="InterPro" id="IPR002941">
    <property type="entry name" value="DNA_methylase_N4/N6"/>
</dbReference>